<organism evidence="2 3">
    <name type="scientific">Halocatena salina</name>
    <dbReference type="NCBI Taxonomy" id="2934340"/>
    <lineage>
        <taxon>Archaea</taxon>
        <taxon>Methanobacteriati</taxon>
        <taxon>Methanobacteriota</taxon>
        <taxon>Stenosarchaea group</taxon>
        <taxon>Halobacteria</taxon>
        <taxon>Halobacteriales</taxon>
        <taxon>Natronomonadaceae</taxon>
        <taxon>Halocatena</taxon>
    </lineage>
</organism>
<reference evidence="2" key="1">
    <citation type="submission" date="2022-04" db="EMBL/GenBank/DDBJ databases">
        <title>Halocatena sp. nov., isolated from a salt lake.</title>
        <authorList>
            <person name="Cui H.-L."/>
        </authorList>
    </citation>
    <scope>NUCLEOTIDE SEQUENCE</scope>
    <source>
        <strain evidence="2">AD-1</strain>
        <plasmid evidence="2">unnamed1</plasmid>
    </source>
</reference>
<keyword evidence="3" id="KW-1185">Reference proteome</keyword>
<dbReference type="EMBL" id="CP096020">
    <property type="protein sequence ID" value="UPM44451.1"/>
    <property type="molecule type" value="Genomic_DNA"/>
</dbReference>
<gene>
    <name evidence="2" type="ORF">MW046_13475</name>
</gene>
<dbReference type="GeneID" id="71929076"/>
<keyword evidence="2" id="KW-0614">Plasmid</keyword>
<accession>A0A8U0A5I9</accession>
<feature type="transmembrane region" description="Helical" evidence="1">
    <location>
        <begin position="147"/>
        <end position="169"/>
    </location>
</feature>
<evidence type="ECO:0000256" key="1">
    <source>
        <dbReference type="SAM" id="Phobius"/>
    </source>
</evidence>
<proteinExistence type="predicted"/>
<dbReference type="AlphaFoldDB" id="A0A8U0A5I9"/>
<keyword evidence="1" id="KW-0812">Transmembrane</keyword>
<feature type="transmembrane region" description="Helical" evidence="1">
    <location>
        <begin position="113"/>
        <end position="135"/>
    </location>
</feature>
<feature type="transmembrane region" description="Helical" evidence="1">
    <location>
        <begin position="61"/>
        <end position="82"/>
    </location>
</feature>
<dbReference type="KEGG" id="haad:MW046_13475"/>
<evidence type="ECO:0000313" key="2">
    <source>
        <dbReference type="EMBL" id="UPM44451.1"/>
    </source>
</evidence>
<feature type="transmembrane region" description="Helical" evidence="1">
    <location>
        <begin position="20"/>
        <end position="41"/>
    </location>
</feature>
<sequence length="191" mass="19982">MNAQAETSTEYSIGGSLNWLIGGAVGGVVGALIFGGLLWAIDPAIVIETIPAIYGLSPAGPIGWVFHLIHGLVLGVIFGFLVSRSVIFDTLTADVETDIIDTMGPHLRFTAAGIVYGLAVWTVLPVTALSIWMTIGDVGAPSFPSTAIESLLGHVLYGLLLGALFSIFVEITPKAEESDAPFEEASDSSHQ</sequence>
<keyword evidence="1" id="KW-0472">Membrane</keyword>
<evidence type="ECO:0008006" key="4">
    <source>
        <dbReference type="Google" id="ProtNLM"/>
    </source>
</evidence>
<name>A0A8U0A5I9_9EURY</name>
<dbReference type="Proteomes" id="UP000831768">
    <property type="component" value="Plasmid unnamed1"/>
</dbReference>
<geneLocation type="plasmid" evidence="2 3">
    <name>unnamed1</name>
</geneLocation>
<dbReference type="RefSeq" id="WP_247995105.1">
    <property type="nucleotide sequence ID" value="NZ_CP096020.1"/>
</dbReference>
<keyword evidence="1" id="KW-1133">Transmembrane helix</keyword>
<protein>
    <recommendedName>
        <fullName evidence="4">Histidine kinase</fullName>
    </recommendedName>
</protein>
<evidence type="ECO:0000313" key="3">
    <source>
        <dbReference type="Proteomes" id="UP000831768"/>
    </source>
</evidence>